<dbReference type="Gene3D" id="3.40.50.1820">
    <property type="entry name" value="alpha/beta hydrolase"/>
    <property type="match status" value="1"/>
</dbReference>
<dbReference type="AlphaFoldDB" id="A0A7D3ZV19"/>
<dbReference type="PANTHER" id="PTHR46623:SF6">
    <property type="entry name" value="ALPHA_BETA-HYDROLASES SUPERFAMILY PROTEIN"/>
    <property type="match status" value="1"/>
</dbReference>
<dbReference type="InterPro" id="IPR029058">
    <property type="entry name" value="AB_hydrolase_fold"/>
</dbReference>
<proteinExistence type="predicted"/>
<evidence type="ECO:0000313" key="3">
    <source>
        <dbReference type="Proteomes" id="UP000501240"/>
    </source>
</evidence>
<name>A0A7D3ZV19_ACTVE</name>
<keyword evidence="2" id="KW-0378">Hydrolase</keyword>
<dbReference type="PANTHER" id="PTHR46623">
    <property type="entry name" value="CARBOXYMETHYLENEBUTENOLIDASE-RELATED"/>
    <property type="match status" value="1"/>
</dbReference>
<feature type="domain" description="Dienelactone hydrolase" evidence="1">
    <location>
        <begin position="2"/>
        <end position="71"/>
    </location>
</feature>
<organism evidence="2 3">
    <name type="scientific">Actinomadura verrucosospora</name>
    <dbReference type="NCBI Taxonomy" id="46165"/>
    <lineage>
        <taxon>Bacteria</taxon>
        <taxon>Bacillati</taxon>
        <taxon>Actinomycetota</taxon>
        <taxon>Actinomycetes</taxon>
        <taxon>Streptosporangiales</taxon>
        <taxon>Thermomonosporaceae</taxon>
        <taxon>Actinomadura</taxon>
    </lineage>
</organism>
<dbReference type="Pfam" id="PF01738">
    <property type="entry name" value="DLH"/>
    <property type="match status" value="1"/>
</dbReference>
<reference evidence="2 3" key="1">
    <citation type="submission" date="2020-05" db="EMBL/GenBank/DDBJ databases">
        <title>Actinomadura verrucosospora NRRL-B18236 (PFL_A860) Genome sequencing and assembly.</title>
        <authorList>
            <person name="Samborskyy M."/>
        </authorList>
    </citation>
    <scope>NUCLEOTIDE SEQUENCE [LARGE SCALE GENOMIC DNA]</scope>
    <source>
        <strain evidence="2 3">NRRL:B18236</strain>
    </source>
</reference>
<dbReference type="SUPFAM" id="SSF53474">
    <property type="entry name" value="alpha/beta-Hydrolases"/>
    <property type="match status" value="1"/>
</dbReference>
<evidence type="ECO:0000313" key="2">
    <source>
        <dbReference type="EMBL" id="QKG27062.1"/>
    </source>
</evidence>
<dbReference type="GO" id="GO:0008806">
    <property type="term" value="F:carboxymethylenebutenolidase activity"/>
    <property type="evidence" value="ECO:0007669"/>
    <property type="project" value="UniProtKB-EC"/>
</dbReference>
<dbReference type="EC" id="3.1.1.45" evidence="2"/>
<evidence type="ECO:0000259" key="1">
    <source>
        <dbReference type="Pfam" id="PF01738"/>
    </source>
</evidence>
<gene>
    <name evidence="2" type="ORF">ACTIVE_8715</name>
</gene>
<dbReference type="InterPro" id="IPR051049">
    <property type="entry name" value="Dienelactone_hydrolase-like"/>
</dbReference>
<sequence length="76" mass="8437">MLLHVGADDPTIPTDHVKAIDTALQNTGIDYEQHVYDNAGHAFACDARPHMYRPDPADTAWARTHTFLDRHLPSGS</sequence>
<accession>A0A7D3ZV19</accession>
<keyword evidence="3" id="KW-1185">Reference proteome</keyword>
<dbReference type="Proteomes" id="UP000501240">
    <property type="component" value="Chromosome"/>
</dbReference>
<protein>
    <submittedName>
        <fullName evidence="2">Carboxymethylenebutenolidase (Dienelactone hydrolase) (DLH)</fullName>
        <ecNumber evidence="2">3.1.1.45</ecNumber>
    </submittedName>
</protein>
<dbReference type="EMBL" id="CP053892">
    <property type="protein sequence ID" value="QKG27062.1"/>
    <property type="molecule type" value="Genomic_DNA"/>
</dbReference>
<dbReference type="InterPro" id="IPR002925">
    <property type="entry name" value="Dienelactn_hydro"/>
</dbReference>